<organism evidence="5 6">
    <name type="scientific">Candidatus Enterococcus ferrettii</name>
    <dbReference type="NCBI Taxonomy" id="2815324"/>
    <lineage>
        <taxon>Bacteria</taxon>
        <taxon>Bacillati</taxon>
        <taxon>Bacillota</taxon>
        <taxon>Bacilli</taxon>
        <taxon>Lactobacillales</taxon>
        <taxon>Enterococcaceae</taxon>
        <taxon>Enterococcus</taxon>
    </lineage>
</organism>
<dbReference type="SMART" id="SM00342">
    <property type="entry name" value="HTH_ARAC"/>
    <property type="match status" value="1"/>
</dbReference>
<dbReference type="InterPro" id="IPR009057">
    <property type="entry name" value="Homeodomain-like_sf"/>
</dbReference>
<accession>A0ABV0EWT4</accession>
<dbReference type="PRINTS" id="PR00032">
    <property type="entry name" value="HTHARAC"/>
</dbReference>
<comment type="caution">
    <text evidence="5">The sequence shown here is derived from an EMBL/GenBank/DDBJ whole genome shotgun (WGS) entry which is preliminary data.</text>
</comment>
<dbReference type="CDD" id="cd06986">
    <property type="entry name" value="cupin_MmsR-like_N"/>
    <property type="match status" value="1"/>
</dbReference>
<dbReference type="SUPFAM" id="SSF51215">
    <property type="entry name" value="Regulatory protein AraC"/>
    <property type="match status" value="1"/>
</dbReference>
<feature type="domain" description="HTH araC/xylS-type" evidence="4">
    <location>
        <begin position="175"/>
        <end position="273"/>
    </location>
</feature>
<dbReference type="Gene3D" id="2.60.120.280">
    <property type="entry name" value="Regulatory protein AraC"/>
    <property type="match status" value="1"/>
</dbReference>
<evidence type="ECO:0000313" key="6">
    <source>
        <dbReference type="Proteomes" id="UP000664357"/>
    </source>
</evidence>
<evidence type="ECO:0000256" key="3">
    <source>
        <dbReference type="ARBA" id="ARBA00023163"/>
    </source>
</evidence>
<dbReference type="PANTHER" id="PTHR43280">
    <property type="entry name" value="ARAC-FAMILY TRANSCRIPTIONAL REGULATOR"/>
    <property type="match status" value="1"/>
</dbReference>
<evidence type="ECO:0000259" key="4">
    <source>
        <dbReference type="PROSITE" id="PS01124"/>
    </source>
</evidence>
<protein>
    <recommendedName>
        <fullName evidence="4">HTH araC/xylS-type domain-containing protein</fullName>
    </recommendedName>
</protein>
<reference evidence="5 6" key="1">
    <citation type="submission" date="2024-02" db="EMBL/GenBank/DDBJ databases">
        <title>The Genome Sequence of Enterococcus sp. DIV0159.</title>
        <authorList>
            <person name="Earl A."/>
            <person name="Manson A."/>
            <person name="Gilmore M."/>
            <person name="Sanders J."/>
            <person name="Shea T."/>
            <person name="Howe W."/>
            <person name="Livny J."/>
            <person name="Cuomo C."/>
            <person name="Neafsey D."/>
            <person name="Birren B."/>
        </authorList>
    </citation>
    <scope>NUCLEOTIDE SEQUENCE [LARGE SCALE GENOMIC DNA]</scope>
    <source>
        <strain evidence="5 6">665A</strain>
    </source>
</reference>
<dbReference type="PROSITE" id="PS01124">
    <property type="entry name" value="HTH_ARAC_FAMILY_2"/>
    <property type="match status" value="1"/>
</dbReference>
<dbReference type="Gene3D" id="1.10.10.60">
    <property type="entry name" value="Homeodomain-like"/>
    <property type="match status" value="2"/>
</dbReference>
<dbReference type="SUPFAM" id="SSF46689">
    <property type="entry name" value="Homeodomain-like"/>
    <property type="match status" value="2"/>
</dbReference>
<dbReference type="InterPro" id="IPR037923">
    <property type="entry name" value="HTH-like"/>
</dbReference>
<dbReference type="Pfam" id="PF12833">
    <property type="entry name" value="HTH_18"/>
    <property type="match status" value="1"/>
</dbReference>
<dbReference type="EMBL" id="JAFREL020000004">
    <property type="protein sequence ID" value="MEO1772370.1"/>
    <property type="molecule type" value="Genomic_DNA"/>
</dbReference>
<proteinExistence type="predicted"/>
<dbReference type="InterPro" id="IPR003313">
    <property type="entry name" value="AraC-bd"/>
</dbReference>
<dbReference type="InterPro" id="IPR020449">
    <property type="entry name" value="Tscrpt_reg_AraC-type_HTH"/>
</dbReference>
<dbReference type="Proteomes" id="UP000664357">
    <property type="component" value="Unassembled WGS sequence"/>
</dbReference>
<dbReference type="InterPro" id="IPR018060">
    <property type="entry name" value="HTH_AraC"/>
</dbReference>
<gene>
    <name evidence="5" type="ORF">JZO67_004352</name>
</gene>
<keyword evidence="3" id="KW-0804">Transcription</keyword>
<evidence type="ECO:0000256" key="2">
    <source>
        <dbReference type="ARBA" id="ARBA00023125"/>
    </source>
</evidence>
<evidence type="ECO:0000256" key="1">
    <source>
        <dbReference type="ARBA" id="ARBA00023015"/>
    </source>
</evidence>
<keyword evidence="1" id="KW-0805">Transcription regulation</keyword>
<dbReference type="PANTHER" id="PTHR43280:SF30">
    <property type="entry name" value="MMSAB OPERON REGULATORY PROTEIN"/>
    <property type="match status" value="1"/>
</dbReference>
<evidence type="ECO:0000313" key="5">
    <source>
        <dbReference type="EMBL" id="MEO1772370.1"/>
    </source>
</evidence>
<name>A0ABV0EWT4_9ENTE</name>
<sequence length="301" mass="34339">MEQALFLKKGQHYLSGDLQFQFCGISRTLPYHSFGPAIRECFVLHVVLEGKGTYHVKDQKFQLSKGDLFLIRPGLTTFYRADAEEPWLYGWLAFSGETTEEIIRHSAFGEEGFTMISSNTHQYVEIIKDCLAFSQDSLLNELALNEKTYHFLGDLLKDGGKINASAEELSSPLALATVEYIQQHYAEKITVEVIAKYLAVNRSHLSRVFSKQMDMGIKEYLNGVRTNRAAFMLAYTQESVEEIAVQVGFNSLIVFSRTFKKSTGETPTEYRKRMRNNPLDEQTFTDVEEQLKRQAVVPRAT</sequence>
<keyword evidence="6" id="KW-1185">Reference proteome</keyword>
<keyword evidence="2" id="KW-0238">DNA-binding</keyword>
<dbReference type="Pfam" id="PF02311">
    <property type="entry name" value="AraC_binding"/>
    <property type="match status" value="1"/>
</dbReference>
<dbReference type="RefSeq" id="WP_207701738.1">
    <property type="nucleotide sequence ID" value="NZ_JAFREL020000004.1"/>
</dbReference>